<reference evidence="3" key="1">
    <citation type="submission" date="2015-07" db="EMBL/GenBank/DDBJ databases">
        <authorList>
            <person name="Teixeira M.M."/>
            <person name="Souza R.C."/>
            <person name="Almeida L.G."/>
            <person name="Vicente V.A."/>
            <person name="de Hoog S."/>
            <person name="Bocca A.L."/>
            <person name="de Almeida S.R."/>
            <person name="Vasconcelos A.T."/>
            <person name="Felipe M.S."/>
        </authorList>
    </citation>
    <scope>NUCLEOTIDE SEQUENCE [LARGE SCALE GENOMIC DNA]</scope>
    <source>
        <strain evidence="3">KSF</strain>
    </source>
</reference>
<dbReference type="STRING" id="86049.A0A1C1CR13"/>
<gene>
    <name evidence="2" type="ORF">CLCR_08454</name>
</gene>
<dbReference type="eggNOG" id="ENOG502THWE">
    <property type="taxonomic scope" value="Eukaryota"/>
</dbReference>
<feature type="region of interest" description="Disordered" evidence="1">
    <location>
        <begin position="183"/>
        <end position="204"/>
    </location>
</feature>
<feature type="compositionally biased region" description="Low complexity" evidence="1">
    <location>
        <begin position="305"/>
        <end position="329"/>
    </location>
</feature>
<feature type="region of interest" description="Disordered" evidence="1">
    <location>
        <begin position="434"/>
        <end position="454"/>
    </location>
</feature>
<feature type="compositionally biased region" description="Polar residues" evidence="1">
    <location>
        <begin position="354"/>
        <end position="370"/>
    </location>
</feature>
<dbReference type="AlphaFoldDB" id="A0A1C1CR13"/>
<dbReference type="VEuPathDB" id="FungiDB:CLCR_08454"/>
<feature type="region of interest" description="Disordered" evidence="1">
    <location>
        <begin position="248"/>
        <end position="400"/>
    </location>
</feature>
<feature type="region of interest" description="Disordered" evidence="1">
    <location>
        <begin position="29"/>
        <end position="77"/>
    </location>
</feature>
<keyword evidence="3" id="KW-1185">Reference proteome</keyword>
<dbReference type="EMBL" id="LGRB01000009">
    <property type="protein sequence ID" value="OCT50954.1"/>
    <property type="molecule type" value="Genomic_DNA"/>
</dbReference>
<feature type="compositionally biased region" description="Basic and acidic residues" evidence="1">
    <location>
        <begin position="56"/>
        <end position="70"/>
    </location>
</feature>
<sequence>MSSHPGSTLRMHLTSPPPSQALLELQKQGLELAVSPPSHSLQVAPHHASGRSTPSDLDKPLPLEPFEEKKRRSSSVYSVDRGSVYSTDTTITNILRLYGEYRELDDIPPMPVLHQPQAYRDTVAPLLIRRLSLSQSLSPLPMVNDAPCKAPSTVSLRSAAAQSDAIPRNKDAPTFTEFSRQLQERRDQLVSPQSISSADVHRQAAYDQLAPPSPQVSSLEMPISMSHTPPLPDAISVTISDASNSDLLPPPLAMSSSSLPSPPFDDWEKPAEFNPARHQDPEESPLYSHGRKKSWSPNWLEHGFVSQSPSSSPVESRPRQSFRPSSPLPIGEREPLTPDAEAPSPSKKRDSRDQNNAPNGIARSSVQQGVGTLLRSLSRKSAAETKEWPEDNSSPPRERQLAIPATPYQVYGAEIFSGKLQKKQQREAEYQAQQAQEAQRARRQRGKSMSLASAYHKGQNGLVVGLRKLTTKSSQKRQRKLKDSIILVGTAETCSSIDALRQSTIEREDSWI</sequence>
<name>A0A1C1CR13_9EURO</name>
<evidence type="ECO:0000313" key="2">
    <source>
        <dbReference type="EMBL" id="OCT50954.1"/>
    </source>
</evidence>
<dbReference type="OrthoDB" id="4225223at2759"/>
<comment type="caution">
    <text evidence="2">The sequence shown here is derived from an EMBL/GenBank/DDBJ whole genome shotgun (WGS) entry which is preliminary data.</text>
</comment>
<protein>
    <submittedName>
        <fullName evidence="2">Uncharacterized protein</fullName>
    </submittedName>
</protein>
<dbReference type="Proteomes" id="UP000094526">
    <property type="component" value="Unassembled WGS sequence"/>
</dbReference>
<evidence type="ECO:0000313" key="3">
    <source>
        <dbReference type="Proteomes" id="UP000094526"/>
    </source>
</evidence>
<organism evidence="2 3">
    <name type="scientific">Cladophialophora carrionii</name>
    <dbReference type="NCBI Taxonomy" id="86049"/>
    <lineage>
        <taxon>Eukaryota</taxon>
        <taxon>Fungi</taxon>
        <taxon>Dikarya</taxon>
        <taxon>Ascomycota</taxon>
        <taxon>Pezizomycotina</taxon>
        <taxon>Eurotiomycetes</taxon>
        <taxon>Chaetothyriomycetidae</taxon>
        <taxon>Chaetothyriales</taxon>
        <taxon>Herpotrichiellaceae</taxon>
        <taxon>Cladophialophora</taxon>
    </lineage>
</organism>
<proteinExistence type="predicted"/>
<evidence type="ECO:0000256" key="1">
    <source>
        <dbReference type="SAM" id="MobiDB-lite"/>
    </source>
</evidence>
<feature type="compositionally biased region" description="Basic and acidic residues" evidence="1">
    <location>
        <begin position="266"/>
        <end position="281"/>
    </location>
</feature>
<dbReference type="VEuPathDB" id="FungiDB:G647_09597"/>
<accession>A0A1C1CR13</accession>